<dbReference type="EMBL" id="JAAGAX010000010">
    <property type="protein sequence ID" value="KAF2302311.1"/>
    <property type="molecule type" value="Genomic_DNA"/>
</dbReference>
<dbReference type="Proteomes" id="UP000467840">
    <property type="component" value="Chromosome 4"/>
</dbReference>
<evidence type="ECO:0000313" key="2">
    <source>
        <dbReference type="EMBL" id="KAF2302311.1"/>
    </source>
</evidence>
<comment type="similarity">
    <text evidence="1">Belongs to the carotenoid/retinoid oxidoreductase family.</text>
</comment>
<comment type="caution">
    <text evidence="2">The sequence shown here is derived from an EMBL/GenBank/DDBJ whole genome shotgun (WGS) entry which is preliminary data.</text>
</comment>
<dbReference type="PANTHER" id="PTHR10668">
    <property type="entry name" value="PHYTOENE DEHYDROGENASE"/>
    <property type="match status" value="1"/>
</dbReference>
<sequence>MFQFGGGICPWLHSSSIIGYDLLTPPDLEREIGLTGGNIFHGAMKLDSLFLMRPVEGWSNYRTPLRGLYLCRSGSHPGGGMMNAPGRNAERVVLQDVKKH</sequence>
<gene>
    <name evidence="2" type="ORF">GH714_034071</name>
</gene>
<accession>A0A6A6LLJ0</accession>
<evidence type="ECO:0000256" key="1">
    <source>
        <dbReference type="ARBA" id="ARBA00006046"/>
    </source>
</evidence>
<reference evidence="2 3" key="1">
    <citation type="journal article" date="2020" name="Mol. Plant">
        <title>The Chromosome-Based Rubber Tree Genome Provides New Insights into Spurge Genome Evolution and Rubber Biosynthesis.</title>
        <authorList>
            <person name="Liu J."/>
            <person name="Shi C."/>
            <person name="Shi C.C."/>
            <person name="Li W."/>
            <person name="Zhang Q.J."/>
            <person name="Zhang Y."/>
            <person name="Li K."/>
            <person name="Lu H.F."/>
            <person name="Shi C."/>
            <person name="Zhu S.T."/>
            <person name="Xiao Z.Y."/>
            <person name="Nan H."/>
            <person name="Yue Y."/>
            <person name="Zhu X.G."/>
            <person name="Wu Y."/>
            <person name="Hong X.N."/>
            <person name="Fan G.Y."/>
            <person name="Tong Y."/>
            <person name="Zhang D."/>
            <person name="Mao C.L."/>
            <person name="Liu Y.L."/>
            <person name="Hao S.J."/>
            <person name="Liu W.Q."/>
            <person name="Lv M.Q."/>
            <person name="Zhang H.B."/>
            <person name="Liu Y."/>
            <person name="Hu-Tang G.R."/>
            <person name="Wang J.P."/>
            <person name="Wang J.H."/>
            <person name="Sun Y.H."/>
            <person name="Ni S.B."/>
            <person name="Chen W.B."/>
            <person name="Zhang X.C."/>
            <person name="Jiao Y.N."/>
            <person name="Eichler E.E."/>
            <person name="Li G.H."/>
            <person name="Liu X."/>
            <person name="Gao L.Z."/>
        </authorList>
    </citation>
    <scope>NUCLEOTIDE SEQUENCE [LARGE SCALE GENOMIC DNA]</scope>
    <source>
        <strain evidence="3">cv. GT1</strain>
        <tissue evidence="2">Leaf</tissue>
    </source>
</reference>
<proteinExistence type="inferred from homology"/>
<keyword evidence="3" id="KW-1185">Reference proteome</keyword>
<name>A0A6A6LLJ0_HEVBR</name>
<evidence type="ECO:0000313" key="3">
    <source>
        <dbReference type="Proteomes" id="UP000467840"/>
    </source>
</evidence>
<organism evidence="2 3">
    <name type="scientific">Hevea brasiliensis</name>
    <name type="common">Para rubber tree</name>
    <name type="synonym">Siphonia brasiliensis</name>
    <dbReference type="NCBI Taxonomy" id="3981"/>
    <lineage>
        <taxon>Eukaryota</taxon>
        <taxon>Viridiplantae</taxon>
        <taxon>Streptophyta</taxon>
        <taxon>Embryophyta</taxon>
        <taxon>Tracheophyta</taxon>
        <taxon>Spermatophyta</taxon>
        <taxon>Magnoliopsida</taxon>
        <taxon>eudicotyledons</taxon>
        <taxon>Gunneridae</taxon>
        <taxon>Pentapetalae</taxon>
        <taxon>rosids</taxon>
        <taxon>fabids</taxon>
        <taxon>Malpighiales</taxon>
        <taxon>Euphorbiaceae</taxon>
        <taxon>Crotonoideae</taxon>
        <taxon>Micrandreae</taxon>
        <taxon>Hevea</taxon>
    </lineage>
</organism>
<protein>
    <submittedName>
        <fullName evidence="2">Uncharacterized protein</fullName>
    </submittedName>
</protein>
<dbReference type="PANTHER" id="PTHR10668:SF103">
    <property type="entry name" value="PYRIDINE NUCLEOTIDE-DISULFIDE OXIDOREDUCTASE DOMAIN-CONTAINING PROTEIN 2"/>
    <property type="match status" value="1"/>
</dbReference>
<dbReference type="AlphaFoldDB" id="A0A6A6LLJ0"/>